<evidence type="ECO:0000256" key="7">
    <source>
        <dbReference type="ARBA" id="ARBA00023180"/>
    </source>
</evidence>
<accession>A0A2K5D6Z0</accession>
<evidence type="ECO:0000313" key="13">
    <source>
        <dbReference type="Proteomes" id="UP000233020"/>
    </source>
</evidence>
<dbReference type="GO" id="GO:0005509">
    <property type="term" value="F:calcium ion binding"/>
    <property type="evidence" value="ECO:0007669"/>
    <property type="project" value="UniProtKB-UniRule"/>
</dbReference>
<dbReference type="Proteomes" id="UP000233020">
    <property type="component" value="Unplaced"/>
</dbReference>
<evidence type="ECO:0000256" key="6">
    <source>
        <dbReference type="ARBA" id="ARBA00023136"/>
    </source>
</evidence>
<dbReference type="InterPro" id="IPR050174">
    <property type="entry name" value="Protocadherin/Cadherin-CA"/>
</dbReference>
<dbReference type="InterPro" id="IPR015919">
    <property type="entry name" value="Cadherin-like_sf"/>
</dbReference>
<dbReference type="PANTHER" id="PTHR24028">
    <property type="entry name" value="CADHERIN-87A"/>
    <property type="match status" value="1"/>
</dbReference>
<evidence type="ECO:0000256" key="8">
    <source>
        <dbReference type="PROSITE-ProRule" id="PRU00043"/>
    </source>
</evidence>
<feature type="domain" description="Cadherin" evidence="11">
    <location>
        <begin position="444"/>
        <end position="554"/>
    </location>
</feature>
<evidence type="ECO:0000256" key="5">
    <source>
        <dbReference type="ARBA" id="ARBA00022989"/>
    </source>
</evidence>
<dbReference type="FunFam" id="2.60.40.60:FF:000291">
    <property type="entry name" value="Cadherin related family member 4"/>
    <property type="match status" value="1"/>
</dbReference>
<dbReference type="PROSITE" id="PS00232">
    <property type="entry name" value="CADHERIN_1"/>
    <property type="match status" value="1"/>
</dbReference>
<dbReference type="FunFam" id="2.60.40.60:FF:000268">
    <property type="entry name" value="Cadherin related family member 4"/>
    <property type="match status" value="1"/>
</dbReference>
<dbReference type="Pfam" id="PF00028">
    <property type="entry name" value="Cadherin"/>
    <property type="match status" value="1"/>
</dbReference>
<keyword evidence="3" id="KW-0677">Repeat</keyword>
<keyword evidence="4 8" id="KW-0106">Calcium</keyword>
<dbReference type="GO" id="GO:0007156">
    <property type="term" value="P:homophilic cell adhesion via plasma membrane adhesion molecules"/>
    <property type="evidence" value="ECO:0007669"/>
    <property type="project" value="InterPro"/>
</dbReference>
<evidence type="ECO:0000259" key="11">
    <source>
        <dbReference type="PROSITE" id="PS50268"/>
    </source>
</evidence>
<keyword evidence="13" id="KW-1185">Reference proteome</keyword>
<organism evidence="12 13">
    <name type="scientific">Aotus nancymaae</name>
    <name type="common">Ma's night monkey</name>
    <dbReference type="NCBI Taxonomy" id="37293"/>
    <lineage>
        <taxon>Eukaryota</taxon>
        <taxon>Metazoa</taxon>
        <taxon>Chordata</taxon>
        <taxon>Craniata</taxon>
        <taxon>Vertebrata</taxon>
        <taxon>Euteleostomi</taxon>
        <taxon>Mammalia</taxon>
        <taxon>Eutheria</taxon>
        <taxon>Euarchontoglires</taxon>
        <taxon>Primates</taxon>
        <taxon>Haplorrhini</taxon>
        <taxon>Platyrrhini</taxon>
        <taxon>Aotidae</taxon>
        <taxon>Aotus</taxon>
    </lineage>
</organism>
<keyword evidence="2 9" id="KW-0812">Transmembrane</keyword>
<dbReference type="AlphaFoldDB" id="A0A2K5D6Z0"/>
<dbReference type="FunFam" id="2.60.40.60:FF:000300">
    <property type="entry name" value="Cadherin related family member 4"/>
    <property type="match status" value="1"/>
</dbReference>
<sequence length="780" mass="85666">MVLLRLLVLLFALVVSDLHSLSWFINVSESQGPGTVLQFFSFNCSSYTPTPTLELLNVQPPTTFFNPPSLARWQGTYVGKLTLSSSARLDALTVNHYKLWLKFTCGNYVTEGPLFVDVQRDLSHIQCAGQFASPAGEMIQVPETVRPGARLYILLLPGLELHGAQMSIISAQDPPHFPGPFSINEQGWLQAPSLGLLGQAQKVFQLQISVSFGQRQSCQGMVMVKVLPVSSSQVSFLKQAQNITIPENLAPGSEVVQVWAWGVNLRYEILSPLPSPFFSIGHVDGVVRTTAPLELARTPGTAVSRLQVKAFERHRPWDSAELNLTINVRLVNLWPPRCLPALLVSQIPETAPVGTVLTTLTCEDPDSVGATLDYKLWFRSSSDPASLCLYDRVLEVNATLDCDTPGSCFQHAASILVLDGGQPQMTTEVPVLVMVTPVNEFSPACAPRMFRVREDAAPHTLLGSVVGMDMDYPHGNIEYYTSGGPPTFAVDRLSGEVHLLGPLDYEQQRVYRLTVLLIDHGQDQNPNCHHSGSCTITIEVEDVNDHAPECEPPFQELTIYVPLGRSVEVTKVSCRIPQEPQRLAFSYSIVGGNSQNRFILQGPILVHSDLVLGPFWAEQPNTYELLICVADAGPSTPHLSTTATIVVHLVPWKASTEATSLHRTTVPSMMTPMLVTDTEAFWQPQPWFVVVLTATGALLLLALGWLLGRLLQGLAQLLQAPSKPAQALLLNSIQRTEGSLEGFMEVPKMEMSQAPSSVKSLVRTGRDYLFNTRTGARRWL</sequence>
<dbReference type="GO" id="GO:0005886">
    <property type="term" value="C:plasma membrane"/>
    <property type="evidence" value="ECO:0007669"/>
    <property type="project" value="InterPro"/>
</dbReference>
<evidence type="ECO:0000256" key="3">
    <source>
        <dbReference type="ARBA" id="ARBA00022737"/>
    </source>
</evidence>
<evidence type="ECO:0000313" key="12">
    <source>
        <dbReference type="Ensembl" id="ENSANAP00000016678.1"/>
    </source>
</evidence>
<evidence type="ECO:0000256" key="10">
    <source>
        <dbReference type="SAM" id="SignalP"/>
    </source>
</evidence>
<dbReference type="PRINTS" id="PR00205">
    <property type="entry name" value="CADHERIN"/>
</dbReference>
<proteinExistence type="predicted"/>
<reference evidence="12" key="1">
    <citation type="submission" date="2025-08" db="UniProtKB">
        <authorList>
            <consortium name="Ensembl"/>
        </authorList>
    </citation>
    <scope>IDENTIFICATION</scope>
</reference>
<keyword evidence="5 9" id="KW-1133">Transmembrane helix</keyword>
<evidence type="ECO:0000256" key="2">
    <source>
        <dbReference type="ARBA" id="ARBA00022692"/>
    </source>
</evidence>
<protein>
    <submittedName>
        <fullName evidence="12">Cadherin related family member 4</fullName>
    </submittedName>
</protein>
<feature type="chain" id="PRO_5014383833" evidence="10">
    <location>
        <begin position="21"/>
        <end position="780"/>
    </location>
</feature>
<dbReference type="FunFam" id="2.60.40.60:FF:000260">
    <property type="entry name" value="Cadherin related family member 4"/>
    <property type="match status" value="1"/>
</dbReference>
<feature type="signal peptide" evidence="10">
    <location>
        <begin position="1"/>
        <end position="20"/>
    </location>
</feature>
<feature type="domain" description="Cadherin" evidence="11">
    <location>
        <begin position="339"/>
        <end position="449"/>
    </location>
</feature>
<comment type="subcellular location">
    <subcellularLocation>
        <location evidence="1">Membrane</location>
        <topology evidence="1">Single-pass membrane protein</topology>
    </subcellularLocation>
</comment>
<dbReference type="GeneTree" id="ENSGT00940000162824"/>
<dbReference type="SUPFAM" id="SSF49313">
    <property type="entry name" value="Cadherin-like"/>
    <property type="match status" value="4"/>
</dbReference>
<dbReference type="InterPro" id="IPR020894">
    <property type="entry name" value="Cadherin_CS"/>
</dbReference>
<dbReference type="PANTHER" id="PTHR24028:SF123">
    <property type="entry name" value="CADHERIN-RELATED FAMILY MEMBER 4"/>
    <property type="match status" value="1"/>
</dbReference>
<evidence type="ECO:0000256" key="9">
    <source>
        <dbReference type="SAM" id="Phobius"/>
    </source>
</evidence>
<dbReference type="InterPro" id="IPR002126">
    <property type="entry name" value="Cadherin-like_dom"/>
</dbReference>
<keyword evidence="10" id="KW-0732">Signal</keyword>
<evidence type="ECO:0000256" key="4">
    <source>
        <dbReference type="ARBA" id="ARBA00022837"/>
    </source>
</evidence>
<evidence type="ECO:0000256" key="1">
    <source>
        <dbReference type="ARBA" id="ARBA00004167"/>
    </source>
</evidence>
<name>A0A2K5D6Z0_AOTNA</name>
<reference evidence="12" key="2">
    <citation type="submission" date="2025-09" db="UniProtKB">
        <authorList>
            <consortium name="Ensembl"/>
        </authorList>
    </citation>
    <scope>IDENTIFICATION</scope>
</reference>
<feature type="transmembrane region" description="Helical" evidence="9">
    <location>
        <begin position="687"/>
        <end position="707"/>
    </location>
</feature>
<dbReference type="Gene3D" id="2.60.40.60">
    <property type="entry name" value="Cadherins"/>
    <property type="match status" value="4"/>
</dbReference>
<keyword evidence="6 9" id="KW-0472">Membrane</keyword>
<dbReference type="Ensembl" id="ENSANAT00000034531.1">
    <property type="protein sequence ID" value="ENSANAP00000016678.1"/>
    <property type="gene ID" value="ENSANAG00000026198.1"/>
</dbReference>
<gene>
    <name evidence="12" type="primary">CDHR4</name>
</gene>
<dbReference type="PROSITE" id="PS50268">
    <property type="entry name" value="CADHERIN_2"/>
    <property type="match status" value="2"/>
</dbReference>
<dbReference type="SMART" id="SM00112">
    <property type="entry name" value="CA"/>
    <property type="match status" value="1"/>
</dbReference>
<dbReference type="CDD" id="cd11304">
    <property type="entry name" value="Cadherin_repeat"/>
    <property type="match status" value="2"/>
</dbReference>
<keyword evidence="7" id="KW-0325">Glycoprotein</keyword>